<dbReference type="SMART" id="SM00267">
    <property type="entry name" value="GGDEF"/>
    <property type="match status" value="1"/>
</dbReference>
<evidence type="ECO:0000313" key="5">
    <source>
        <dbReference type="Proteomes" id="UP001165342"/>
    </source>
</evidence>
<gene>
    <name evidence="4" type="ORF">LZ538_01590</name>
</gene>
<accession>A0ABT0RYV8</accession>
<organism evidence="4 5">
    <name type="scientific">Sphingomonas hankyongi</name>
    <dbReference type="NCBI Taxonomy" id="2908209"/>
    <lineage>
        <taxon>Bacteria</taxon>
        <taxon>Pseudomonadati</taxon>
        <taxon>Pseudomonadota</taxon>
        <taxon>Alphaproteobacteria</taxon>
        <taxon>Sphingomonadales</taxon>
        <taxon>Sphingomonadaceae</taxon>
        <taxon>Sphingomonas</taxon>
    </lineage>
</organism>
<dbReference type="InterPro" id="IPR043128">
    <property type="entry name" value="Rev_trsase/Diguanyl_cyclase"/>
</dbReference>
<name>A0ABT0RYV8_9SPHN</name>
<reference evidence="4" key="1">
    <citation type="submission" date="2022-05" db="EMBL/GenBank/DDBJ databases">
        <authorList>
            <person name="Jo J.-H."/>
            <person name="Im W.-T."/>
        </authorList>
    </citation>
    <scope>NUCLEOTIDE SEQUENCE</scope>
    <source>
        <strain evidence="4">SE220</strain>
    </source>
</reference>
<evidence type="ECO:0000259" key="3">
    <source>
        <dbReference type="PROSITE" id="PS50887"/>
    </source>
</evidence>
<dbReference type="Proteomes" id="UP001165342">
    <property type="component" value="Unassembled WGS sequence"/>
</dbReference>
<dbReference type="Pfam" id="PF00563">
    <property type="entry name" value="EAL"/>
    <property type="match status" value="1"/>
</dbReference>
<dbReference type="InterPro" id="IPR035919">
    <property type="entry name" value="EAL_sf"/>
</dbReference>
<dbReference type="CDD" id="cd01948">
    <property type="entry name" value="EAL"/>
    <property type="match status" value="1"/>
</dbReference>
<dbReference type="InterPro" id="IPR029787">
    <property type="entry name" value="Nucleotide_cyclase"/>
</dbReference>
<dbReference type="InterPro" id="IPR000160">
    <property type="entry name" value="GGDEF_dom"/>
</dbReference>
<comment type="caution">
    <text evidence="4">The sequence shown here is derived from an EMBL/GenBank/DDBJ whole genome shotgun (WGS) entry which is preliminary data.</text>
</comment>
<dbReference type="InterPro" id="IPR052155">
    <property type="entry name" value="Biofilm_reg_signaling"/>
</dbReference>
<sequence>MRSVETSQLKAARQARLAAAHRDAIVVVVLITAVMLLIWNGSTFFNSLRIGVPVFGPEIRIASTALTLNVALILFGWRRYVELQHEAEMRADSERRAAVLASTDTATGLNNRKGFADKTEQMMIAAKERGEEVAVLSMQIHRFKLVNDQHGYDTGDRLLKSLAAAMVETLGADAVVARVSGDEFAASLPVSPDELDAVEQRAEAVLHGITRPFMIDERMIQVGAFIGIASAPAGEVRVPDMLRRADIALNHAKNGRVARPVWFDAGMERALVAQSEIEQGIRYGLEHGQFIPFFEPQIDLGTGEIVGFEVLARWNHPLSGVIGPDVFIPIAEEIGLIGRLSEQVIGEALRHAAAWDADVQISVNISPTQFTDGWLAQRIVRLLTETAFPANRLVVEITESSLIADLDLARSIVASLKNQGVRLALDDFGTGFASLSNLRSLPFDMIKIDRSFVTNIQGNKESLAITRAVTTLANALSVPVCVEGIESEGALEAVVALGCEVGQGWYFGKPMPSEQARDLLNLRAGSATELRPNVAHG</sequence>
<dbReference type="Gene3D" id="3.20.20.450">
    <property type="entry name" value="EAL domain"/>
    <property type="match status" value="1"/>
</dbReference>
<dbReference type="PANTHER" id="PTHR44757:SF2">
    <property type="entry name" value="BIOFILM ARCHITECTURE MAINTENANCE PROTEIN MBAA"/>
    <property type="match status" value="1"/>
</dbReference>
<dbReference type="EMBL" id="JAMGBE010000001">
    <property type="protein sequence ID" value="MCL6728746.1"/>
    <property type="molecule type" value="Genomic_DNA"/>
</dbReference>
<dbReference type="SUPFAM" id="SSF55073">
    <property type="entry name" value="Nucleotide cyclase"/>
    <property type="match status" value="1"/>
</dbReference>
<protein>
    <submittedName>
        <fullName evidence="4">EAL domain-containing protein</fullName>
    </submittedName>
</protein>
<evidence type="ECO:0000256" key="1">
    <source>
        <dbReference type="SAM" id="Phobius"/>
    </source>
</evidence>
<dbReference type="CDD" id="cd01949">
    <property type="entry name" value="GGDEF"/>
    <property type="match status" value="1"/>
</dbReference>
<keyword evidence="5" id="KW-1185">Reference proteome</keyword>
<keyword evidence="1" id="KW-1133">Transmembrane helix</keyword>
<evidence type="ECO:0000259" key="2">
    <source>
        <dbReference type="PROSITE" id="PS50883"/>
    </source>
</evidence>
<dbReference type="SUPFAM" id="SSF141868">
    <property type="entry name" value="EAL domain-like"/>
    <property type="match status" value="1"/>
</dbReference>
<feature type="domain" description="GGDEF" evidence="3">
    <location>
        <begin position="131"/>
        <end position="265"/>
    </location>
</feature>
<dbReference type="PROSITE" id="PS50883">
    <property type="entry name" value="EAL"/>
    <property type="match status" value="1"/>
</dbReference>
<dbReference type="Gene3D" id="3.30.70.270">
    <property type="match status" value="1"/>
</dbReference>
<dbReference type="InterPro" id="IPR001633">
    <property type="entry name" value="EAL_dom"/>
</dbReference>
<proteinExistence type="predicted"/>
<evidence type="ECO:0000313" key="4">
    <source>
        <dbReference type="EMBL" id="MCL6728746.1"/>
    </source>
</evidence>
<dbReference type="NCBIfam" id="TIGR00254">
    <property type="entry name" value="GGDEF"/>
    <property type="match status" value="1"/>
</dbReference>
<dbReference type="PANTHER" id="PTHR44757">
    <property type="entry name" value="DIGUANYLATE CYCLASE DGCP"/>
    <property type="match status" value="1"/>
</dbReference>
<dbReference type="RefSeq" id="WP_249830249.1">
    <property type="nucleotide sequence ID" value="NZ_JAMGBE010000001.1"/>
</dbReference>
<feature type="domain" description="EAL" evidence="2">
    <location>
        <begin position="274"/>
        <end position="524"/>
    </location>
</feature>
<dbReference type="SMART" id="SM00052">
    <property type="entry name" value="EAL"/>
    <property type="match status" value="1"/>
</dbReference>
<keyword evidence="1" id="KW-0472">Membrane</keyword>
<keyword evidence="1" id="KW-0812">Transmembrane</keyword>
<dbReference type="Pfam" id="PF00990">
    <property type="entry name" value="GGDEF"/>
    <property type="match status" value="1"/>
</dbReference>
<dbReference type="PROSITE" id="PS50887">
    <property type="entry name" value="GGDEF"/>
    <property type="match status" value="1"/>
</dbReference>
<feature type="transmembrane region" description="Helical" evidence="1">
    <location>
        <begin position="20"/>
        <end position="39"/>
    </location>
</feature>